<keyword evidence="4 5" id="KW-0472">Membrane</keyword>
<dbReference type="GO" id="GO:0016020">
    <property type="term" value="C:membrane"/>
    <property type="evidence" value="ECO:0007669"/>
    <property type="project" value="UniProtKB-SubCell"/>
</dbReference>
<sequence length="320" mass="36992">MITNGSLTGLFTEEEISLPRQFRFWLFLILVIPSFYCSCILLFQLFTNKQSRSQLSNHIIICLLIFGLVIELIDIPFHLSFLQLGVVRPSTPTLCTAWWFVDTGIYNGCVIIMAWGSIHRYLLIFHDRLFLIARKRFLYHTMPLIILILYIFIFYIVVIIFPPCSNTYNYNLPVCGELPCYLGVPLLGIWDTVINSIIPTAIITIFSILVLARVYIQKRRLHQANLWRRQRKMTIQLLAICILYLAANIPLNLVTLGHICGLSPSFGADVQVYADYLCYFVTLLFPFVCLSTLSEMVKKVQWKGLLLFRRSQHITVVNPK</sequence>
<evidence type="ECO:0000256" key="5">
    <source>
        <dbReference type="SAM" id="Phobius"/>
    </source>
</evidence>
<keyword evidence="3 5" id="KW-1133">Transmembrane helix</keyword>
<feature type="transmembrane region" description="Helical" evidence="5">
    <location>
        <begin position="271"/>
        <end position="293"/>
    </location>
</feature>
<protein>
    <recommendedName>
        <fullName evidence="6">G-protein coupled receptors family 1 profile domain-containing protein</fullName>
    </recommendedName>
</protein>
<reference evidence="7" key="1">
    <citation type="submission" date="2021-02" db="EMBL/GenBank/DDBJ databases">
        <authorList>
            <person name="Nowell W R."/>
        </authorList>
    </citation>
    <scope>NUCLEOTIDE SEQUENCE</scope>
</reference>
<evidence type="ECO:0000256" key="2">
    <source>
        <dbReference type="ARBA" id="ARBA00022692"/>
    </source>
</evidence>
<organism evidence="7 8">
    <name type="scientific">Adineta steineri</name>
    <dbReference type="NCBI Taxonomy" id="433720"/>
    <lineage>
        <taxon>Eukaryota</taxon>
        <taxon>Metazoa</taxon>
        <taxon>Spiralia</taxon>
        <taxon>Gnathifera</taxon>
        <taxon>Rotifera</taxon>
        <taxon>Eurotatoria</taxon>
        <taxon>Bdelloidea</taxon>
        <taxon>Adinetida</taxon>
        <taxon>Adinetidae</taxon>
        <taxon>Adineta</taxon>
    </lineage>
</organism>
<evidence type="ECO:0000256" key="1">
    <source>
        <dbReference type="ARBA" id="ARBA00004370"/>
    </source>
</evidence>
<accession>A0A819ET37</accession>
<feature type="transmembrane region" description="Helical" evidence="5">
    <location>
        <begin position="193"/>
        <end position="216"/>
    </location>
</feature>
<dbReference type="InterPro" id="IPR017452">
    <property type="entry name" value="GPCR_Rhodpsn_7TM"/>
</dbReference>
<feature type="transmembrane region" description="Helical" evidence="5">
    <location>
        <begin position="137"/>
        <end position="161"/>
    </location>
</feature>
<feature type="transmembrane region" description="Helical" evidence="5">
    <location>
        <begin position="237"/>
        <end position="259"/>
    </location>
</feature>
<evidence type="ECO:0000259" key="6">
    <source>
        <dbReference type="PROSITE" id="PS50262"/>
    </source>
</evidence>
<evidence type="ECO:0000256" key="3">
    <source>
        <dbReference type="ARBA" id="ARBA00022989"/>
    </source>
</evidence>
<dbReference type="Proteomes" id="UP000663868">
    <property type="component" value="Unassembled WGS sequence"/>
</dbReference>
<dbReference type="CDD" id="cd00637">
    <property type="entry name" value="7tm_classA_rhodopsin-like"/>
    <property type="match status" value="1"/>
</dbReference>
<feature type="transmembrane region" description="Helical" evidence="5">
    <location>
        <begin position="24"/>
        <end position="46"/>
    </location>
</feature>
<evidence type="ECO:0000313" key="8">
    <source>
        <dbReference type="Proteomes" id="UP000663868"/>
    </source>
</evidence>
<feature type="transmembrane region" description="Helical" evidence="5">
    <location>
        <begin position="97"/>
        <end position="116"/>
    </location>
</feature>
<dbReference type="SUPFAM" id="SSF81321">
    <property type="entry name" value="Family A G protein-coupled receptor-like"/>
    <property type="match status" value="1"/>
</dbReference>
<dbReference type="PROSITE" id="PS50262">
    <property type="entry name" value="G_PROTEIN_RECEP_F1_2"/>
    <property type="match status" value="1"/>
</dbReference>
<dbReference type="AlphaFoldDB" id="A0A819ET37"/>
<comment type="subcellular location">
    <subcellularLocation>
        <location evidence="1">Membrane</location>
    </subcellularLocation>
</comment>
<evidence type="ECO:0000313" key="7">
    <source>
        <dbReference type="EMBL" id="CAF3856009.1"/>
    </source>
</evidence>
<feature type="transmembrane region" description="Helical" evidence="5">
    <location>
        <begin position="58"/>
        <end position="77"/>
    </location>
</feature>
<feature type="domain" description="G-protein coupled receptors family 1 profile" evidence="6">
    <location>
        <begin position="38"/>
        <end position="289"/>
    </location>
</feature>
<keyword evidence="2 5" id="KW-0812">Transmembrane</keyword>
<gene>
    <name evidence="7" type="ORF">KXQ929_LOCUS20375</name>
</gene>
<evidence type="ECO:0000256" key="4">
    <source>
        <dbReference type="ARBA" id="ARBA00023136"/>
    </source>
</evidence>
<name>A0A819ET37_9BILA</name>
<comment type="caution">
    <text evidence="7">The sequence shown here is derived from an EMBL/GenBank/DDBJ whole genome shotgun (WGS) entry which is preliminary data.</text>
</comment>
<dbReference type="Gene3D" id="1.20.1070.10">
    <property type="entry name" value="Rhodopsin 7-helix transmembrane proteins"/>
    <property type="match status" value="1"/>
</dbReference>
<dbReference type="EMBL" id="CAJOBB010001429">
    <property type="protein sequence ID" value="CAF3856009.1"/>
    <property type="molecule type" value="Genomic_DNA"/>
</dbReference>
<proteinExistence type="predicted"/>